<feature type="domain" description="Lon N-terminal" evidence="6">
    <location>
        <begin position="310"/>
        <end position="554"/>
    </location>
</feature>
<dbReference type="Pfam" id="PF13923">
    <property type="entry name" value="zf-C3HC4_2"/>
    <property type="match status" value="1"/>
</dbReference>
<name>A0A420HT21_9PEZI</name>
<dbReference type="STRING" id="212602.A0A420HT21"/>
<proteinExistence type="predicted"/>
<evidence type="ECO:0000256" key="4">
    <source>
        <dbReference type="PROSITE-ProRule" id="PRU00175"/>
    </source>
</evidence>
<dbReference type="InterPro" id="IPR015947">
    <property type="entry name" value="PUA-like_sf"/>
</dbReference>
<feature type="domain" description="RING-type" evidence="5">
    <location>
        <begin position="51"/>
        <end position="99"/>
    </location>
</feature>
<dbReference type="OrthoDB" id="264917at2759"/>
<dbReference type="PANTHER" id="PTHR23327:SF42">
    <property type="entry name" value="LON PEPTIDASE N-TERMINAL DOMAIN AND RING FINGER PROTEIN C14F5.10C"/>
    <property type="match status" value="1"/>
</dbReference>
<organism evidence="7 8">
    <name type="scientific">Erysiphe neolycopersici</name>
    <dbReference type="NCBI Taxonomy" id="212602"/>
    <lineage>
        <taxon>Eukaryota</taxon>
        <taxon>Fungi</taxon>
        <taxon>Dikarya</taxon>
        <taxon>Ascomycota</taxon>
        <taxon>Pezizomycotina</taxon>
        <taxon>Leotiomycetes</taxon>
        <taxon>Erysiphales</taxon>
        <taxon>Erysiphaceae</taxon>
        <taxon>Erysiphe</taxon>
    </lineage>
</organism>
<evidence type="ECO:0000256" key="2">
    <source>
        <dbReference type="ARBA" id="ARBA00022771"/>
    </source>
</evidence>
<reference evidence="7 8" key="1">
    <citation type="journal article" date="2018" name="BMC Genomics">
        <title>Comparative genome analyses reveal sequence features reflecting distinct modes of host-adaptation between dicot and monocot powdery mildew.</title>
        <authorList>
            <person name="Wu Y."/>
            <person name="Ma X."/>
            <person name="Pan Z."/>
            <person name="Kale S.D."/>
            <person name="Song Y."/>
            <person name="King H."/>
            <person name="Zhang Q."/>
            <person name="Presley C."/>
            <person name="Deng X."/>
            <person name="Wei C.I."/>
            <person name="Xiao S."/>
        </authorList>
    </citation>
    <scope>NUCLEOTIDE SEQUENCE [LARGE SCALE GENOMIC DNA]</scope>
    <source>
        <strain evidence="7">UMSG2</strain>
    </source>
</reference>
<evidence type="ECO:0000313" key="8">
    <source>
        <dbReference type="Proteomes" id="UP000286134"/>
    </source>
</evidence>
<protein>
    <submittedName>
        <fullName evidence="7">LON peptidase N-terminal domain and RING finger protein 1</fullName>
    </submittedName>
</protein>
<dbReference type="Gene3D" id="1.20.58.1480">
    <property type="match status" value="1"/>
</dbReference>
<dbReference type="Proteomes" id="UP000286134">
    <property type="component" value="Unassembled WGS sequence"/>
</dbReference>
<dbReference type="GO" id="GO:0061630">
    <property type="term" value="F:ubiquitin protein ligase activity"/>
    <property type="evidence" value="ECO:0007669"/>
    <property type="project" value="TreeGrafter"/>
</dbReference>
<evidence type="ECO:0000256" key="3">
    <source>
        <dbReference type="ARBA" id="ARBA00022833"/>
    </source>
</evidence>
<dbReference type="SMART" id="SM00184">
    <property type="entry name" value="RING"/>
    <property type="match status" value="2"/>
</dbReference>
<dbReference type="PROSITE" id="PS00518">
    <property type="entry name" value="ZF_RING_1"/>
    <property type="match status" value="1"/>
</dbReference>
<dbReference type="AlphaFoldDB" id="A0A420HT21"/>
<dbReference type="EMBL" id="MCFK01004990">
    <property type="protein sequence ID" value="RKF60557.1"/>
    <property type="molecule type" value="Genomic_DNA"/>
</dbReference>
<dbReference type="PROSITE" id="PS51787">
    <property type="entry name" value="LON_N"/>
    <property type="match status" value="1"/>
</dbReference>
<keyword evidence="2 4" id="KW-0863">Zinc-finger</keyword>
<gene>
    <name evidence="7" type="ORF">OnM2_049051</name>
</gene>
<evidence type="ECO:0000256" key="1">
    <source>
        <dbReference type="ARBA" id="ARBA00022723"/>
    </source>
</evidence>
<dbReference type="PROSITE" id="PS50089">
    <property type="entry name" value="ZF_RING_2"/>
    <property type="match status" value="2"/>
</dbReference>
<keyword evidence="1" id="KW-0479">Metal-binding</keyword>
<dbReference type="SMART" id="SM00464">
    <property type="entry name" value="LON"/>
    <property type="match status" value="1"/>
</dbReference>
<dbReference type="SUPFAM" id="SSF57850">
    <property type="entry name" value="RING/U-box"/>
    <property type="match status" value="2"/>
</dbReference>
<keyword evidence="8" id="KW-1185">Reference proteome</keyword>
<dbReference type="Pfam" id="PF02190">
    <property type="entry name" value="LON_substr_bdg"/>
    <property type="match status" value="1"/>
</dbReference>
<dbReference type="CDD" id="cd16514">
    <property type="entry name" value="RING-HC_LONFs_rpt2"/>
    <property type="match status" value="1"/>
</dbReference>
<comment type="caution">
    <text evidence="7">The sequence shown here is derived from an EMBL/GenBank/DDBJ whole genome shotgun (WGS) entry which is preliminary data.</text>
</comment>
<dbReference type="GO" id="GO:0008270">
    <property type="term" value="F:zinc ion binding"/>
    <property type="evidence" value="ECO:0007669"/>
    <property type="project" value="UniProtKB-KW"/>
</dbReference>
<accession>A0A420HT21</accession>
<dbReference type="Gene3D" id="3.30.40.10">
    <property type="entry name" value="Zinc/RING finger domain, C3HC4 (zinc finger)"/>
    <property type="match status" value="2"/>
</dbReference>
<dbReference type="PANTHER" id="PTHR23327">
    <property type="entry name" value="RING FINGER PROTEIN 127"/>
    <property type="match status" value="1"/>
</dbReference>
<evidence type="ECO:0000313" key="7">
    <source>
        <dbReference type="EMBL" id="RKF60557.1"/>
    </source>
</evidence>
<dbReference type="InterPro" id="IPR001841">
    <property type="entry name" value="Znf_RING"/>
</dbReference>
<dbReference type="Gene3D" id="2.30.130.40">
    <property type="entry name" value="LON domain-like"/>
    <property type="match status" value="1"/>
</dbReference>
<evidence type="ECO:0000259" key="5">
    <source>
        <dbReference type="PROSITE" id="PS50089"/>
    </source>
</evidence>
<dbReference type="InterPro" id="IPR017907">
    <property type="entry name" value="Znf_RING_CS"/>
</dbReference>
<evidence type="ECO:0000259" key="6">
    <source>
        <dbReference type="PROSITE" id="PS51787"/>
    </source>
</evidence>
<dbReference type="InterPro" id="IPR046336">
    <property type="entry name" value="Lon_prtase_N_sf"/>
</dbReference>
<dbReference type="InterPro" id="IPR003111">
    <property type="entry name" value="Lon_prtase_N"/>
</dbReference>
<keyword evidence="3" id="KW-0862">Zinc</keyword>
<sequence length="568" mass="64517">MSSLPLSSACAFPLQASLRQVPSPSAPGLNYDDDPPDPFKDAQKIAKIAQCPQCLDTLQSPVTLPCGNSLCTRCIPKLHVRQNISYPASPNRLQGFVCPFSSCKMDHAIGDCNKDVTLNKIMNVVRLELDSSKEHQTGKLNIRLKLLERDSRRRPGVSSQNLDNRCEVHPSGRRLATHTRYEIDGLLYDSKLDYRKLSLDGEKSDRINNLTLLRLKEAIKSELDCQVCYGTFVDPYITTCGHTFCQKCLERVLEHSKLCPICRSSQARNTGQKAAIAPSKLLGKILDGLYPESAASRTVSARNEEVCNEDMKVPLFVCTPSFPGMPTFLHIFEPRYRLMIRRVMETNEKKFGMLLHNPRRETQGSLGPVGFYEYGTMLQIVNMHRLPNDHILIETIGLSRFRVVKYGVRDEYTIGKIEPIYDISVPEEEALEAREALSRDSASDDFEITLDDSNESFTENLSSQFNGQRPETMSTRALFEIGFEFVNRMREQSAPWLQKRVFQAYGNCPQDPDLFPWWFASVLPISDVQKYELLSTESVRDRLKICAGWVNEIEIRKNNMWDSNCGVF</sequence>
<dbReference type="InterPro" id="IPR013083">
    <property type="entry name" value="Znf_RING/FYVE/PHD"/>
</dbReference>
<feature type="domain" description="RING-type" evidence="5">
    <location>
        <begin position="225"/>
        <end position="263"/>
    </location>
</feature>
<dbReference type="Pfam" id="PF15227">
    <property type="entry name" value="zf-C3HC4_4"/>
    <property type="match status" value="1"/>
</dbReference>
<dbReference type="SUPFAM" id="SSF88697">
    <property type="entry name" value="PUA domain-like"/>
    <property type="match status" value="1"/>
</dbReference>